<sequence length="367" mass="38980">MITRRNFGQHLMAAGSGLALPGLLSLPAQAATNPPPWLMPDEGAKHKRTWMAFGASRTVWGSSLLPQVRANLGLIASTIAEFEPVTVLARPGELGLARQYCGSEVQLLSAALDDVWMRDSGCVFVKNPQGQAAGLDFGFNGWGGKQACAQDKKVAALTSAAAGALAIKAGLIMEGGAIEVDGQGTAILTESCILNSNRNPGISKATAEARLMALLGLQKIIWLPGIKGRDITDAHTDFYARFIRPGVVVAHYDSDPYSYDHAVTKKHLNLLRAAQDAQGRLLDVIPLTGPTQTRGGRNNPDFAAGYINFYLVNEGLILPEFGDARADAIARNILQDLLPQREIVQLNIDAIAAGGGGIHCVTQQEPA</sequence>
<name>A0A840LH47_9BURK</name>
<dbReference type="PROSITE" id="PS51318">
    <property type="entry name" value="TAT"/>
    <property type="match status" value="1"/>
</dbReference>
<gene>
    <name evidence="3" type="ORF">HNP55_003896</name>
</gene>
<dbReference type="EC" id="3.5.3.12" evidence="3"/>
<dbReference type="PANTHER" id="PTHR31377">
    <property type="entry name" value="AGMATINE DEIMINASE-RELATED"/>
    <property type="match status" value="1"/>
</dbReference>
<evidence type="ECO:0000256" key="2">
    <source>
        <dbReference type="SAM" id="SignalP"/>
    </source>
</evidence>
<keyword evidence="1 3" id="KW-0378">Hydrolase</keyword>
<dbReference type="InterPro" id="IPR006311">
    <property type="entry name" value="TAT_signal"/>
</dbReference>
<dbReference type="GO" id="GO:0009446">
    <property type="term" value="P:putrescine biosynthetic process"/>
    <property type="evidence" value="ECO:0007669"/>
    <property type="project" value="InterPro"/>
</dbReference>
<dbReference type="Gene3D" id="3.75.10.10">
    <property type="entry name" value="L-arginine/glycine Amidinotransferase, Chain A"/>
    <property type="match status" value="1"/>
</dbReference>
<feature type="signal peptide" evidence="2">
    <location>
        <begin position="1"/>
        <end position="30"/>
    </location>
</feature>
<dbReference type="PANTHER" id="PTHR31377:SF0">
    <property type="entry name" value="AGMATINE DEIMINASE-RELATED"/>
    <property type="match status" value="1"/>
</dbReference>
<dbReference type="EMBL" id="JACHLP010000008">
    <property type="protein sequence ID" value="MBB4845349.1"/>
    <property type="molecule type" value="Genomic_DNA"/>
</dbReference>
<reference evidence="3 4" key="1">
    <citation type="submission" date="2020-08" db="EMBL/GenBank/DDBJ databases">
        <title>Functional genomics of gut bacteria from endangered species of beetles.</title>
        <authorList>
            <person name="Carlos-Shanley C."/>
        </authorList>
    </citation>
    <scope>NUCLEOTIDE SEQUENCE [LARGE SCALE GENOMIC DNA]</scope>
    <source>
        <strain evidence="3 4">S00239</strain>
    </source>
</reference>
<dbReference type="GO" id="GO:0004668">
    <property type="term" value="F:protein-arginine deiminase activity"/>
    <property type="evidence" value="ECO:0007669"/>
    <property type="project" value="InterPro"/>
</dbReference>
<protein>
    <submittedName>
        <fullName evidence="3">Agmatine deiminase</fullName>
        <ecNumber evidence="3">3.5.3.12</ecNumber>
    </submittedName>
</protein>
<feature type="chain" id="PRO_5033041857" evidence="2">
    <location>
        <begin position="31"/>
        <end position="367"/>
    </location>
</feature>
<dbReference type="AlphaFoldDB" id="A0A840LH47"/>
<evidence type="ECO:0000256" key="1">
    <source>
        <dbReference type="ARBA" id="ARBA00022801"/>
    </source>
</evidence>
<dbReference type="GO" id="GO:0047632">
    <property type="term" value="F:agmatine deiminase activity"/>
    <property type="evidence" value="ECO:0007669"/>
    <property type="project" value="UniProtKB-EC"/>
</dbReference>
<keyword evidence="2" id="KW-0732">Signal</keyword>
<dbReference type="RefSeq" id="WP_184303215.1">
    <property type="nucleotide sequence ID" value="NZ_JACHLP010000008.1"/>
</dbReference>
<dbReference type="SUPFAM" id="SSF55909">
    <property type="entry name" value="Pentein"/>
    <property type="match status" value="1"/>
</dbReference>
<accession>A0A840LH47</accession>
<dbReference type="InterPro" id="IPR007466">
    <property type="entry name" value="Peptidyl-Arg-deiminase_porph"/>
</dbReference>
<dbReference type="Proteomes" id="UP000562027">
    <property type="component" value="Unassembled WGS sequence"/>
</dbReference>
<evidence type="ECO:0000313" key="4">
    <source>
        <dbReference type="Proteomes" id="UP000562027"/>
    </source>
</evidence>
<proteinExistence type="predicted"/>
<evidence type="ECO:0000313" key="3">
    <source>
        <dbReference type="EMBL" id="MBB4845349.1"/>
    </source>
</evidence>
<comment type="caution">
    <text evidence="3">The sequence shown here is derived from an EMBL/GenBank/DDBJ whole genome shotgun (WGS) entry which is preliminary data.</text>
</comment>
<keyword evidence="4" id="KW-1185">Reference proteome</keyword>
<dbReference type="Pfam" id="PF04371">
    <property type="entry name" value="PAD_porph"/>
    <property type="match status" value="1"/>
</dbReference>
<organism evidence="3 4">
    <name type="scientific">Roseateles oligotrophus</name>
    <dbReference type="NCBI Taxonomy" id="1769250"/>
    <lineage>
        <taxon>Bacteria</taxon>
        <taxon>Pseudomonadati</taxon>
        <taxon>Pseudomonadota</taxon>
        <taxon>Betaproteobacteria</taxon>
        <taxon>Burkholderiales</taxon>
        <taxon>Sphaerotilaceae</taxon>
        <taxon>Roseateles</taxon>
    </lineage>
</organism>